<sequence length="1206" mass="134722">MTPTWAKAATELPGRVSKQATQYSESSRCPVLGDSLHACIRLHPLKQSEEDEAASARRSRRACFVLSCAWALMASSTAYSRPSKPPGPAAGDRRGPRLAKELGRIEPKKLGIGLVAGCCLALLTYLSFARLFAIYSPNASPATATMPATEAAPVHQKTEVEKQKDVTDPEADPNMLNIPEATRKDEQEAAPAMKPAATEAKITCDENGVDEGFPYARPPVCELAGDIRIRPKEKTMYFVNPSGAGPFDANGEKKIRPFARKDDFLLPGVVEVTIKSVASAEVAPQCTRQHDVPVVVFSVAGYTDNFFHDNTDVLIPLFLTTAHLKGEVQLLITNFKPWWVHKFTPLLKKLSNYDVINFDKDEGVHCFRAGHLGLYRDRDLIISPHPTRNPHNYSMVDYNRFLRRAFNLPRDAPAVLGEETGAKPKMLIIERKGTRKLLNLREVLATCEDLGFAVTVAEAGADVRGFAESVNAADVLLAVHGAGLTNQIFLPTGAVLVQIVPWGKMDWMATNFYGQPARDMRLRYVEYYVSEEETTLKDKYPRDHYVFTDPMRIHGQGWPAIAEIIMKQDVMVNLTRFKPFLLKALDELQDQPSSCRVARSVSGYRLLHSSTDPPYDQGPQSATHPLYLASLPLRGTQDGKRPNSLTAAFCLLWCAPGVFFFSVGSSKWRKGRMKSGERSKLVRGLRQESRRFRLLVIVVGFFLASLTFVVLSKPEAILFSCKYRIRRHGIHLASVSSATGHLQFLNGKLPVDQAPTSILIQQKVNSAPATSGKASTDALREEEESHVLSEPDPTSGMAELTPNKDGGGLERHIIPLSGHPEFATDPIPPSPWVFAVAHPGFHAAAEVTARGKGRWGRSVRTRRRSIESRSQPEFNGEVQFLITDMALWWTIKYHTVLQKLSKYPVIDFSKDDQVHCFKHVIVGLHAYMEFTIDSSKAPHNYSMVDFNRFMRGAYSLGRDTVTALGEYPKVKPRLLIIKRHRTRMFLNLDEIVAMAEDLGFEVVIDEANVSSDISKFARLVNTVDVMMGVHGAGLTNCVFLPQNATLIQIVPWGGLEWVSRADFGNPAELMGLHYKQYSISVDESSLTEQYPRDHEIFKNPIAFHKHGFDFIRQTFMDKQNSTLEHPRKGIAPLDSRKDQELSQWISIPHSRMADSNTVYSFLRLHAISSPLEPNFIHDAKKPKNTSASGWPYPFRPVTDFPHLTHR</sequence>
<evidence type="ECO:0000313" key="10">
    <source>
        <dbReference type="Proteomes" id="UP000636709"/>
    </source>
</evidence>
<evidence type="ECO:0000256" key="7">
    <source>
        <dbReference type="SAM" id="Phobius"/>
    </source>
</evidence>
<protein>
    <recommendedName>
        <fullName evidence="8">Glycosyltransferase 61 catalytic domain-containing protein</fullName>
    </recommendedName>
</protein>
<keyword evidence="7" id="KW-0812">Transmembrane</keyword>
<feature type="transmembrane region" description="Helical" evidence="7">
    <location>
        <begin position="692"/>
        <end position="711"/>
    </location>
</feature>
<dbReference type="OrthoDB" id="529273at2759"/>
<gene>
    <name evidence="9" type="ORF">HU200_002989</name>
</gene>
<feature type="transmembrane region" description="Helical" evidence="7">
    <location>
        <begin position="645"/>
        <end position="664"/>
    </location>
</feature>
<comment type="subcellular location">
    <subcellularLocation>
        <location evidence="1">Golgi apparatus membrane</location>
        <topology evidence="1">Single-pass type II membrane protein</topology>
    </subcellularLocation>
</comment>
<evidence type="ECO:0000256" key="2">
    <source>
        <dbReference type="ARBA" id="ARBA00004881"/>
    </source>
</evidence>
<reference evidence="9" key="1">
    <citation type="submission" date="2020-07" db="EMBL/GenBank/DDBJ databases">
        <title>Genome sequence and genetic diversity analysis of an under-domesticated orphan crop, white fonio (Digitaria exilis).</title>
        <authorList>
            <person name="Bennetzen J.L."/>
            <person name="Chen S."/>
            <person name="Ma X."/>
            <person name="Wang X."/>
            <person name="Yssel A.E.J."/>
            <person name="Chaluvadi S.R."/>
            <person name="Johnson M."/>
            <person name="Gangashetty P."/>
            <person name="Hamidou F."/>
            <person name="Sanogo M.D."/>
            <person name="Zwaenepoel A."/>
            <person name="Wallace J."/>
            <person name="Van De Peer Y."/>
            <person name="Van Deynze A."/>
        </authorList>
    </citation>
    <scope>NUCLEOTIDE SEQUENCE</scope>
    <source>
        <tissue evidence="9">Leaves</tissue>
    </source>
</reference>
<dbReference type="GO" id="GO:0016763">
    <property type="term" value="F:pentosyltransferase activity"/>
    <property type="evidence" value="ECO:0007669"/>
    <property type="project" value="UniProtKB-ARBA"/>
</dbReference>
<dbReference type="InterPro" id="IPR007657">
    <property type="entry name" value="Glycosyltransferase_61"/>
</dbReference>
<dbReference type="Proteomes" id="UP000636709">
    <property type="component" value="Unassembled WGS sequence"/>
</dbReference>
<evidence type="ECO:0000256" key="1">
    <source>
        <dbReference type="ARBA" id="ARBA00004323"/>
    </source>
</evidence>
<name>A0A835KWH7_9POAL</name>
<keyword evidence="4" id="KW-0808">Transferase</keyword>
<keyword evidence="10" id="KW-1185">Reference proteome</keyword>
<dbReference type="Pfam" id="PF04577">
    <property type="entry name" value="Glyco_transf_61"/>
    <property type="match status" value="2"/>
</dbReference>
<dbReference type="PANTHER" id="PTHR20961:SF19">
    <property type="entry name" value="OS06G0470000 PROTEIN"/>
    <property type="match status" value="1"/>
</dbReference>
<dbReference type="PANTHER" id="PTHR20961">
    <property type="entry name" value="GLYCOSYLTRANSFERASE"/>
    <property type="match status" value="1"/>
</dbReference>
<evidence type="ECO:0000256" key="6">
    <source>
        <dbReference type="SAM" id="MobiDB-lite"/>
    </source>
</evidence>
<evidence type="ECO:0000313" key="9">
    <source>
        <dbReference type="EMBL" id="KAF8779307.1"/>
    </source>
</evidence>
<feature type="compositionally biased region" description="Polar residues" evidence="6">
    <location>
        <begin position="765"/>
        <end position="774"/>
    </location>
</feature>
<feature type="compositionally biased region" description="Basic and acidic residues" evidence="6">
    <location>
        <begin position="156"/>
        <end position="167"/>
    </location>
</feature>
<feature type="domain" description="Glycosyltransferase 61 catalytic" evidence="8">
    <location>
        <begin position="967"/>
        <end position="1047"/>
    </location>
</feature>
<evidence type="ECO:0000259" key="8">
    <source>
        <dbReference type="Pfam" id="PF04577"/>
    </source>
</evidence>
<feature type="region of interest" description="Disordered" evidence="6">
    <location>
        <begin position="141"/>
        <end position="176"/>
    </location>
</feature>
<accession>A0A835KWH7</accession>
<proteinExistence type="predicted"/>
<dbReference type="GO" id="GO:0000139">
    <property type="term" value="C:Golgi membrane"/>
    <property type="evidence" value="ECO:0007669"/>
    <property type="project" value="UniProtKB-SubCell"/>
</dbReference>
<feature type="transmembrane region" description="Helical" evidence="7">
    <location>
        <begin position="110"/>
        <end position="133"/>
    </location>
</feature>
<keyword evidence="7" id="KW-0472">Membrane</keyword>
<keyword evidence="7" id="KW-1133">Transmembrane helix</keyword>
<feature type="domain" description="Glycosyltransferase 61 catalytic" evidence="8">
    <location>
        <begin position="338"/>
        <end position="497"/>
    </location>
</feature>
<evidence type="ECO:0000256" key="3">
    <source>
        <dbReference type="ARBA" id="ARBA00022676"/>
    </source>
</evidence>
<keyword evidence="5" id="KW-0325">Glycoprotein</keyword>
<evidence type="ECO:0000256" key="4">
    <source>
        <dbReference type="ARBA" id="ARBA00022679"/>
    </source>
</evidence>
<feature type="compositionally biased region" description="Low complexity" evidence="6">
    <location>
        <begin position="141"/>
        <end position="153"/>
    </location>
</feature>
<organism evidence="9 10">
    <name type="scientific">Digitaria exilis</name>
    <dbReference type="NCBI Taxonomy" id="1010633"/>
    <lineage>
        <taxon>Eukaryota</taxon>
        <taxon>Viridiplantae</taxon>
        <taxon>Streptophyta</taxon>
        <taxon>Embryophyta</taxon>
        <taxon>Tracheophyta</taxon>
        <taxon>Spermatophyta</taxon>
        <taxon>Magnoliopsida</taxon>
        <taxon>Liliopsida</taxon>
        <taxon>Poales</taxon>
        <taxon>Poaceae</taxon>
        <taxon>PACMAD clade</taxon>
        <taxon>Panicoideae</taxon>
        <taxon>Panicodae</taxon>
        <taxon>Paniceae</taxon>
        <taxon>Anthephorinae</taxon>
        <taxon>Digitaria</taxon>
    </lineage>
</organism>
<feature type="region of interest" description="Disordered" evidence="6">
    <location>
        <begin position="765"/>
        <end position="798"/>
    </location>
</feature>
<comment type="caution">
    <text evidence="9">The sequence shown here is derived from an EMBL/GenBank/DDBJ whole genome shotgun (WGS) entry which is preliminary data.</text>
</comment>
<comment type="pathway">
    <text evidence="2">Glycan metabolism.</text>
</comment>
<dbReference type="AlphaFoldDB" id="A0A835KWH7"/>
<dbReference type="InterPro" id="IPR049625">
    <property type="entry name" value="Glyco_transf_61_cat"/>
</dbReference>
<keyword evidence="3" id="KW-0328">Glycosyltransferase</keyword>
<evidence type="ECO:0000256" key="5">
    <source>
        <dbReference type="ARBA" id="ARBA00023180"/>
    </source>
</evidence>
<dbReference type="EMBL" id="JACEFO010000186">
    <property type="protein sequence ID" value="KAF8779307.1"/>
    <property type="molecule type" value="Genomic_DNA"/>
</dbReference>